<keyword evidence="2" id="KW-1133">Transmembrane helix</keyword>
<feature type="transmembrane region" description="Helical" evidence="2">
    <location>
        <begin position="34"/>
        <end position="56"/>
    </location>
</feature>
<keyword evidence="2" id="KW-0472">Membrane</keyword>
<accession>A0A0U9H2K0</accession>
<proteinExistence type="predicted"/>
<dbReference type="RefSeq" id="WP_058949463.1">
    <property type="nucleotide sequence ID" value="NZ_BBXV01000011.1"/>
</dbReference>
<comment type="caution">
    <text evidence="3">The sequence shown here is derived from an EMBL/GenBank/DDBJ whole genome shotgun (WGS) entry which is preliminary data.</text>
</comment>
<dbReference type="AlphaFoldDB" id="A0A0U9H2K0"/>
<sequence length="123" mass="14364">MDITWMSFIIIVLFFIIVMESVRRGILETRDSLIWIFTCMVLGVLSLSRDLLAYLANLLGIAYAPSLLFLFGLISTIIMIFDLTRRISKLNNKVTVLTQEFALLKEEQERMKQDKFEVRKKKI</sequence>
<evidence type="ECO:0000313" key="4">
    <source>
        <dbReference type="Proteomes" id="UP000052946"/>
    </source>
</evidence>
<dbReference type="OrthoDB" id="677868at2"/>
<evidence type="ECO:0000256" key="2">
    <source>
        <dbReference type="SAM" id="Phobius"/>
    </source>
</evidence>
<dbReference type="Proteomes" id="UP000052946">
    <property type="component" value="Unassembled WGS sequence"/>
</dbReference>
<feature type="transmembrane region" description="Helical" evidence="2">
    <location>
        <begin position="6"/>
        <end position="22"/>
    </location>
</feature>
<dbReference type="InterPro" id="IPR019277">
    <property type="entry name" value="DUF2304"/>
</dbReference>
<feature type="transmembrane region" description="Helical" evidence="2">
    <location>
        <begin position="62"/>
        <end position="83"/>
    </location>
</feature>
<dbReference type="EMBL" id="BBXV01000011">
    <property type="protein sequence ID" value="GAQ16869.1"/>
    <property type="molecule type" value="Genomic_DNA"/>
</dbReference>
<dbReference type="Pfam" id="PF10066">
    <property type="entry name" value="DUF2304"/>
    <property type="match status" value="1"/>
</dbReference>
<evidence type="ECO:0000313" key="3">
    <source>
        <dbReference type="EMBL" id="GAQ16869.1"/>
    </source>
</evidence>
<organism evidence="3 4">
    <name type="scientific">Oceanobacillus picturae</name>
    <dbReference type="NCBI Taxonomy" id="171693"/>
    <lineage>
        <taxon>Bacteria</taxon>
        <taxon>Bacillati</taxon>
        <taxon>Bacillota</taxon>
        <taxon>Bacilli</taxon>
        <taxon>Bacillales</taxon>
        <taxon>Bacillaceae</taxon>
        <taxon>Oceanobacillus</taxon>
    </lineage>
</organism>
<keyword evidence="2" id="KW-0812">Transmembrane</keyword>
<reference evidence="3 4" key="2">
    <citation type="journal article" date="2016" name="Genome Announc.">
        <title>Draft Genome Sequence of Oceanobacillus picturae Heshi-B3, Isolated from Fermented Rice Bran in a Traditional Japanese Seafood Dish.</title>
        <authorList>
            <person name="Akuzawa S."/>
            <person name="Nagaoka J."/>
            <person name="Kanekatsu M."/>
            <person name="Kanesaki Y."/>
            <person name="Suzuki T."/>
        </authorList>
    </citation>
    <scope>NUCLEOTIDE SEQUENCE [LARGE SCALE GENOMIC DNA]</scope>
    <source>
        <strain evidence="3 4">Heshi-B3</strain>
    </source>
</reference>
<gene>
    <name evidence="3" type="ORF">OPHB3_0793</name>
</gene>
<reference evidence="4" key="1">
    <citation type="submission" date="2015-07" db="EMBL/GenBank/DDBJ databases">
        <title>Draft Genome Sequence of Oceanobacillus picturae Heshi-B3 that Was Isolated from Fermented Rice Bran with Aging Salted Mackerel, Which Was Named Heshiko as Traditional Fermented Seafood in Japan.</title>
        <authorList>
            <person name="Akuzawa S."/>
            <person name="Nakagawa J."/>
            <person name="Kanekatsu T."/>
            <person name="Kanesaki Y."/>
            <person name="Suzuki T."/>
        </authorList>
    </citation>
    <scope>NUCLEOTIDE SEQUENCE [LARGE SCALE GENOMIC DNA]</scope>
    <source>
        <strain evidence="4">Heshi-B3</strain>
    </source>
</reference>
<protein>
    <submittedName>
        <fullName evidence="3">Cytochrome b subunit of the bc complex</fullName>
    </submittedName>
</protein>
<name>A0A0U9H2K0_9BACI</name>
<evidence type="ECO:0000256" key="1">
    <source>
        <dbReference type="SAM" id="Coils"/>
    </source>
</evidence>
<keyword evidence="1" id="KW-0175">Coiled coil</keyword>
<feature type="coiled-coil region" evidence="1">
    <location>
        <begin position="80"/>
        <end position="114"/>
    </location>
</feature>